<dbReference type="GO" id="GO:0003700">
    <property type="term" value="F:DNA-binding transcription factor activity"/>
    <property type="evidence" value="ECO:0007669"/>
    <property type="project" value="TreeGrafter"/>
</dbReference>
<dbReference type="OrthoDB" id="3294316at2"/>
<feature type="domain" description="HTH tetR-type" evidence="5">
    <location>
        <begin position="17"/>
        <end position="77"/>
    </location>
</feature>
<evidence type="ECO:0000313" key="6">
    <source>
        <dbReference type="EMBL" id="PKV82042.1"/>
    </source>
</evidence>
<evidence type="ECO:0000256" key="1">
    <source>
        <dbReference type="ARBA" id="ARBA00023015"/>
    </source>
</evidence>
<gene>
    <name evidence="6" type="ORF">ATK86_6526</name>
</gene>
<dbReference type="Pfam" id="PF00440">
    <property type="entry name" value="TetR_N"/>
    <property type="match status" value="1"/>
</dbReference>
<evidence type="ECO:0000256" key="3">
    <source>
        <dbReference type="ARBA" id="ARBA00023163"/>
    </source>
</evidence>
<organism evidence="6 7">
    <name type="scientific">Nocardia fluminea</name>
    <dbReference type="NCBI Taxonomy" id="134984"/>
    <lineage>
        <taxon>Bacteria</taxon>
        <taxon>Bacillati</taxon>
        <taxon>Actinomycetota</taxon>
        <taxon>Actinomycetes</taxon>
        <taxon>Mycobacteriales</taxon>
        <taxon>Nocardiaceae</taxon>
        <taxon>Nocardia</taxon>
    </lineage>
</organism>
<keyword evidence="1" id="KW-0805">Transcription regulation</keyword>
<dbReference type="Gene3D" id="1.10.357.10">
    <property type="entry name" value="Tetracycline Repressor, domain 2"/>
    <property type="match status" value="1"/>
</dbReference>
<keyword evidence="7" id="KW-1185">Reference proteome</keyword>
<dbReference type="InterPro" id="IPR050109">
    <property type="entry name" value="HTH-type_TetR-like_transc_reg"/>
</dbReference>
<dbReference type="InterPro" id="IPR001647">
    <property type="entry name" value="HTH_TetR"/>
</dbReference>
<evidence type="ECO:0000259" key="5">
    <source>
        <dbReference type="PROSITE" id="PS50977"/>
    </source>
</evidence>
<accession>A0A2N3VK94</accession>
<sequence length="207" mass="22114">MPSAAPRLSRSQAERRAATRQALLDATIDTLVEVGWSALSTRAVALRAGVTLGAQQYHFPTKAALVEAAIDSQFNEARRRAADLIALSDDEQARAGQLIDLLWSIHALPISSAILEIMAVSRTDANSPRIVRQMTEATDLACGILADALPTYAACPGFRDFVLITVATMRGAILAAVPGAESAFPSWPELRAHILSNLNGLLEEGRT</sequence>
<keyword evidence="3" id="KW-0804">Transcription</keyword>
<dbReference type="PROSITE" id="PS50977">
    <property type="entry name" value="HTH_TETR_2"/>
    <property type="match status" value="1"/>
</dbReference>
<reference evidence="6 7" key="1">
    <citation type="submission" date="2017-12" db="EMBL/GenBank/DDBJ databases">
        <title>Sequencing the genomes of 1000 Actinobacteria strains.</title>
        <authorList>
            <person name="Klenk H.-P."/>
        </authorList>
    </citation>
    <scope>NUCLEOTIDE SEQUENCE [LARGE SCALE GENOMIC DNA]</scope>
    <source>
        <strain evidence="6 7">DSM 44489</strain>
    </source>
</reference>
<dbReference type="AlphaFoldDB" id="A0A2N3VK94"/>
<evidence type="ECO:0000256" key="4">
    <source>
        <dbReference type="PROSITE-ProRule" id="PRU00335"/>
    </source>
</evidence>
<dbReference type="PRINTS" id="PR00455">
    <property type="entry name" value="HTHTETR"/>
</dbReference>
<name>A0A2N3VK94_9NOCA</name>
<feature type="DNA-binding region" description="H-T-H motif" evidence="4">
    <location>
        <begin position="40"/>
        <end position="59"/>
    </location>
</feature>
<keyword evidence="2 4" id="KW-0238">DNA-binding</keyword>
<dbReference type="SUPFAM" id="SSF46689">
    <property type="entry name" value="Homeodomain-like"/>
    <property type="match status" value="1"/>
</dbReference>
<dbReference type="Proteomes" id="UP000233766">
    <property type="component" value="Unassembled WGS sequence"/>
</dbReference>
<dbReference type="EMBL" id="PJMW01000002">
    <property type="protein sequence ID" value="PKV82042.1"/>
    <property type="molecule type" value="Genomic_DNA"/>
</dbReference>
<dbReference type="PANTHER" id="PTHR30055:SF234">
    <property type="entry name" value="HTH-TYPE TRANSCRIPTIONAL REGULATOR BETI"/>
    <property type="match status" value="1"/>
</dbReference>
<comment type="caution">
    <text evidence="6">The sequence shown here is derived from an EMBL/GenBank/DDBJ whole genome shotgun (WGS) entry which is preliminary data.</text>
</comment>
<evidence type="ECO:0000313" key="7">
    <source>
        <dbReference type="Proteomes" id="UP000233766"/>
    </source>
</evidence>
<proteinExistence type="predicted"/>
<dbReference type="RefSeq" id="WP_101467666.1">
    <property type="nucleotide sequence ID" value="NZ_PJMW01000002.1"/>
</dbReference>
<dbReference type="PANTHER" id="PTHR30055">
    <property type="entry name" value="HTH-TYPE TRANSCRIPTIONAL REGULATOR RUTR"/>
    <property type="match status" value="1"/>
</dbReference>
<evidence type="ECO:0000256" key="2">
    <source>
        <dbReference type="ARBA" id="ARBA00023125"/>
    </source>
</evidence>
<dbReference type="GO" id="GO:0000976">
    <property type="term" value="F:transcription cis-regulatory region binding"/>
    <property type="evidence" value="ECO:0007669"/>
    <property type="project" value="TreeGrafter"/>
</dbReference>
<protein>
    <submittedName>
        <fullName evidence="6">TetR family transcriptional regulator</fullName>
    </submittedName>
</protein>
<dbReference type="InterPro" id="IPR009057">
    <property type="entry name" value="Homeodomain-like_sf"/>
</dbReference>